<dbReference type="InterPro" id="IPR013218">
    <property type="entry name" value="Dsn1/Mis13"/>
</dbReference>
<keyword evidence="3" id="KW-1185">Reference proteome</keyword>
<dbReference type="Ensembl" id="ENSGAGT00000039179.1">
    <property type="protein sequence ID" value="ENSGAGP00000034605.1"/>
    <property type="gene ID" value="ENSGAGG00000024597.1"/>
</dbReference>
<feature type="compositionally biased region" description="Basic and acidic residues" evidence="1">
    <location>
        <begin position="199"/>
        <end position="210"/>
    </location>
</feature>
<reference evidence="2" key="2">
    <citation type="submission" date="2025-08" db="UniProtKB">
        <authorList>
            <consortium name="Ensembl"/>
        </authorList>
    </citation>
    <scope>IDENTIFICATION</scope>
</reference>
<proteinExistence type="predicted"/>
<reference evidence="2" key="3">
    <citation type="submission" date="2025-09" db="UniProtKB">
        <authorList>
            <consortium name="Ensembl"/>
        </authorList>
    </citation>
    <scope>IDENTIFICATION</scope>
</reference>
<accession>A0A452J2F6</accession>
<dbReference type="Pfam" id="PF08202">
    <property type="entry name" value="MIS13"/>
    <property type="match status" value="1"/>
</dbReference>
<dbReference type="STRING" id="38772.ENSGAGP00000034605"/>
<dbReference type="GO" id="GO:0051301">
    <property type="term" value="P:cell division"/>
    <property type="evidence" value="ECO:0007669"/>
    <property type="project" value="InterPro"/>
</dbReference>
<dbReference type="PANTHER" id="PTHR14778">
    <property type="entry name" value="KINETOCHORE-ASSOCIATED PROTEIN DSN1 HOMOLOG"/>
    <property type="match status" value="1"/>
</dbReference>
<sequence length="551" mass="60276">GVLPLGLAHFPRELSACPCPGITPPSQGAAPHPYPRELGAYPCPGITLPSPSWGACPLASPICPESWPPISALGSLLPGVLPLTHPLSLQLPLASPGLAAPYRRQASRPGAAQREGVTVPVPGLPALALTRTVSWNQGPVGSRDALCGRISQQLWPGYYPVCVWCCRTQEAWLQETQLQDLPRVEDGKNSGGTQECDPSEEKVEPEHFSEPNKVISLGPGNKANVRASPNDKVRAATRKRSCPSPSPKKAARSPSPKRISPWRGSPRKGLASSSFNLSPGALAISPQITRRSWSRSSLKGTNRRKSLPPFHQDVTELSKSISLDLPETDRLSRLLLSSFQFSAQKLQHFLKQTDGFSPEAFKANVNSVSEELMRCAERLKLDGTLKKCTEELKGILSDPALNASLTQMKDYINRFTTESQTWDQLLLSFQKSAEEMSRQLERCKTNDVQVEPASYLGASQAKVLSSKPNYGKILDSQGEVFDCMELVLDELQQAVKLLQAFTEDSTRYLRNLSEQLASRTFQHLENSPIRKLLKVPPKKPPVTLGQQPPEG</sequence>
<name>A0A452J2F6_9SAUR</name>
<organism evidence="2 3">
    <name type="scientific">Gopherus agassizii</name>
    <name type="common">Agassiz's desert tortoise</name>
    <dbReference type="NCBI Taxonomy" id="38772"/>
    <lineage>
        <taxon>Eukaryota</taxon>
        <taxon>Metazoa</taxon>
        <taxon>Chordata</taxon>
        <taxon>Craniata</taxon>
        <taxon>Vertebrata</taxon>
        <taxon>Euteleostomi</taxon>
        <taxon>Archelosauria</taxon>
        <taxon>Testudinata</taxon>
        <taxon>Testudines</taxon>
        <taxon>Cryptodira</taxon>
        <taxon>Durocryptodira</taxon>
        <taxon>Testudinoidea</taxon>
        <taxon>Testudinidae</taxon>
        <taxon>Gopherus</taxon>
    </lineage>
</organism>
<evidence type="ECO:0000313" key="2">
    <source>
        <dbReference type="Ensembl" id="ENSGAGP00000034605.1"/>
    </source>
</evidence>
<feature type="region of interest" description="Disordered" evidence="1">
    <location>
        <begin position="288"/>
        <end position="310"/>
    </location>
</feature>
<feature type="compositionally biased region" description="Polar residues" evidence="1">
    <location>
        <begin position="288"/>
        <end position="300"/>
    </location>
</feature>
<reference evidence="3" key="1">
    <citation type="journal article" date="2017" name="PLoS ONE">
        <title>The Agassiz's desert tortoise genome provides a resource for the conservation of a threatened species.</title>
        <authorList>
            <person name="Tollis M."/>
            <person name="DeNardo D.F."/>
            <person name="Cornelius J.A."/>
            <person name="Dolby G.A."/>
            <person name="Edwards T."/>
            <person name="Henen B.T."/>
            <person name="Karl A.E."/>
            <person name="Murphy R.W."/>
            <person name="Kusumi K."/>
        </authorList>
    </citation>
    <scope>NUCLEOTIDE SEQUENCE [LARGE SCALE GENOMIC DNA]</scope>
</reference>
<dbReference type="GO" id="GO:0000444">
    <property type="term" value="C:MIS12/MIND type complex"/>
    <property type="evidence" value="ECO:0007669"/>
    <property type="project" value="InterPro"/>
</dbReference>
<feature type="region of interest" description="Disordered" evidence="1">
    <location>
        <begin position="183"/>
        <end position="276"/>
    </location>
</feature>
<protein>
    <submittedName>
        <fullName evidence="2">Uncharacterized protein</fullName>
    </submittedName>
</protein>
<evidence type="ECO:0000313" key="3">
    <source>
        <dbReference type="Proteomes" id="UP000291020"/>
    </source>
</evidence>
<dbReference type="AlphaFoldDB" id="A0A452J2F6"/>
<dbReference type="GO" id="GO:0007059">
    <property type="term" value="P:chromosome segregation"/>
    <property type="evidence" value="ECO:0007669"/>
    <property type="project" value="InterPro"/>
</dbReference>
<dbReference type="PANTHER" id="PTHR14778:SF2">
    <property type="entry name" value="KINETOCHORE-ASSOCIATED PROTEIN DSN1 HOMOLOG"/>
    <property type="match status" value="1"/>
</dbReference>
<evidence type="ECO:0000256" key="1">
    <source>
        <dbReference type="SAM" id="MobiDB-lite"/>
    </source>
</evidence>
<dbReference type="Proteomes" id="UP000291020">
    <property type="component" value="Unassembled WGS sequence"/>
</dbReference>